<sequence length="329" mass="37112">MKLAIQTMIIALLILCGCSKKQTLAPIAQIQLTQLPVNLARLSSDAALTLLLIDDHLIQVWDNQSQQLVKQIKGREHQLTFREASIAPSKRSILSVSDSQLNIWQLYSNEVLNYPLPKFEPYIKITRAAWSSDEHLIILGYNDGSAVLLNLEEKTFRRIKLHESSITHLIFNRALSAVYSASLDGHVKQLDLRSGKITLDHELPHRITSLALSQSEHWLFVSDALQKQQLIDTSTGESVLTLSYPQRFKFFRGAQFLVDDQFLLTTSSKAYVSIWELTLGKEVISWPIAQQSLGSTVYDLNLSNSNVLTTISSDGVLEKWSLTSILFDY</sequence>
<keyword evidence="2" id="KW-0677">Repeat</keyword>
<reference evidence="4" key="1">
    <citation type="journal article" date="2019" name="Genome Announc.">
        <title>Draft Genome Sequence of Pseudoalteromonas piscicida Strain 36Y ROTHPW, an Hypersaline Seawater Isolate from the South Coast of Sonora, Mexico.</title>
        <authorList>
            <person name="Sanchez-Diaz R."/>
            <person name="Molina-Garza Z.J."/>
            <person name="Cruz-Suarez L.E."/>
            <person name="Selvin J."/>
            <person name="Kiran G.S."/>
            <person name="Ibarra-Gamez J.C."/>
            <person name="Gomez-Gil B."/>
            <person name="Galaviz-Silva L."/>
        </authorList>
    </citation>
    <scope>NUCLEOTIDE SEQUENCE [LARGE SCALE GENOMIC DNA]</scope>
    <source>
        <strain evidence="4">36Y_RITHPW</strain>
    </source>
</reference>
<accession>A0A2A5JU76</accession>
<proteinExistence type="predicted"/>
<dbReference type="PANTHER" id="PTHR19857:SF8">
    <property type="entry name" value="ANGIO-ASSOCIATED MIGRATORY CELL PROTEIN"/>
    <property type="match status" value="1"/>
</dbReference>
<dbReference type="PANTHER" id="PTHR19857">
    <property type="entry name" value="MITOCHONDRIAL DIVISION PROTEIN 1-RELATED"/>
    <property type="match status" value="1"/>
</dbReference>
<dbReference type="EMBL" id="NKHF01000022">
    <property type="protein sequence ID" value="PCK32968.1"/>
    <property type="molecule type" value="Genomic_DNA"/>
</dbReference>
<dbReference type="InterPro" id="IPR001680">
    <property type="entry name" value="WD40_rpt"/>
</dbReference>
<keyword evidence="1" id="KW-0853">WD repeat</keyword>
<dbReference type="OrthoDB" id="6310930at2"/>
<dbReference type="AlphaFoldDB" id="A0A2A5JU76"/>
<organism evidence="3 4">
    <name type="scientific">Pseudoalteromonas piscicida</name>
    <dbReference type="NCBI Taxonomy" id="43662"/>
    <lineage>
        <taxon>Bacteria</taxon>
        <taxon>Pseudomonadati</taxon>
        <taxon>Pseudomonadota</taxon>
        <taxon>Gammaproteobacteria</taxon>
        <taxon>Alteromonadales</taxon>
        <taxon>Pseudoalteromonadaceae</taxon>
        <taxon>Pseudoalteromonas</taxon>
    </lineage>
</organism>
<dbReference type="PROSITE" id="PS51257">
    <property type="entry name" value="PROKAR_LIPOPROTEIN"/>
    <property type="match status" value="1"/>
</dbReference>
<gene>
    <name evidence="3" type="ORF">CEX98_04200</name>
</gene>
<dbReference type="InterPro" id="IPR051179">
    <property type="entry name" value="WD_repeat_multifunction"/>
</dbReference>
<evidence type="ECO:0008006" key="5">
    <source>
        <dbReference type="Google" id="ProtNLM"/>
    </source>
</evidence>
<dbReference type="RefSeq" id="WP_099640867.1">
    <property type="nucleotide sequence ID" value="NZ_NKHF01000022.1"/>
</dbReference>
<dbReference type="InterPro" id="IPR015943">
    <property type="entry name" value="WD40/YVTN_repeat-like_dom_sf"/>
</dbReference>
<evidence type="ECO:0000313" key="3">
    <source>
        <dbReference type="EMBL" id="PCK32968.1"/>
    </source>
</evidence>
<evidence type="ECO:0000313" key="4">
    <source>
        <dbReference type="Proteomes" id="UP000228621"/>
    </source>
</evidence>
<comment type="caution">
    <text evidence="3">The sequence shown here is derived from an EMBL/GenBank/DDBJ whole genome shotgun (WGS) entry which is preliminary data.</text>
</comment>
<evidence type="ECO:0000256" key="2">
    <source>
        <dbReference type="ARBA" id="ARBA00022737"/>
    </source>
</evidence>
<dbReference type="Gene3D" id="2.130.10.10">
    <property type="entry name" value="YVTN repeat-like/Quinoprotein amine dehydrogenase"/>
    <property type="match status" value="2"/>
</dbReference>
<evidence type="ECO:0000256" key="1">
    <source>
        <dbReference type="ARBA" id="ARBA00022574"/>
    </source>
</evidence>
<dbReference type="SUPFAM" id="SSF50978">
    <property type="entry name" value="WD40 repeat-like"/>
    <property type="match status" value="1"/>
</dbReference>
<name>A0A2A5JU76_PSEO7</name>
<protein>
    <recommendedName>
        <fullName evidence="5">WD40 repeat domain-containing protein</fullName>
    </recommendedName>
</protein>
<keyword evidence="4" id="KW-1185">Reference proteome</keyword>
<dbReference type="InterPro" id="IPR036322">
    <property type="entry name" value="WD40_repeat_dom_sf"/>
</dbReference>
<dbReference type="Proteomes" id="UP000228621">
    <property type="component" value="Unassembled WGS sequence"/>
</dbReference>
<dbReference type="SMART" id="SM00320">
    <property type="entry name" value="WD40"/>
    <property type="match status" value="6"/>
</dbReference>